<sequence length="59" mass="6882">HSSTHSCPHTLDLVLTYGIVCKEITILPHNPVLSDHFLIMFEFIITEFSRHKSKFHYSL</sequence>
<feature type="non-terminal residue" evidence="1">
    <location>
        <position position="1"/>
    </location>
</feature>
<reference evidence="1" key="2">
    <citation type="submission" date="2016-06" db="EMBL/GenBank/DDBJ databases">
        <title>The genome of a short-lived fish provides insights into sex chromosome evolution and the genetic control of aging.</title>
        <authorList>
            <person name="Reichwald K."/>
            <person name="Felder M."/>
            <person name="Petzold A."/>
            <person name="Koch P."/>
            <person name="Groth M."/>
            <person name="Platzer M."/>
        </authorList>
    </citation>
    <scope>NUCLEOTIDE SEQUENCE</scope>
    <source>
        <tissue evidence="1">Brain</tissue>
    </source>
</reference>
<dbReference type="AlphaFoldDB" id="A0A1A8HFB1"/>
<organism evidence="1">
    <name type="scientific">Nothobranchius korthausae</name>
    <dbReference type="NCBI Taxonomy" id="1143690"/>
    <lineage>
        <taxon>Eukaryota</taxon>
        <taxon>Metazoa</taxon>
        <taxon>Chordata</taxon>
        <taxon>Craniata</taxon>
        <taxon>Vertebrata</taxon>
        <taxon>Euteleostomi</taxon>
        <taxon>Actinopterygii</taxon>
        <taxon>Neopterygii</taxon>
        <taxon>Teleostei</taxon>
        <taxon>Neoteleostei</taxon>
        <taxon>Acanthomorphata</taxon>
        <taxon>Ovalentaria</taxon>
        <taxon>Atherinomorphae</taxon>
        <taxon>Cyprinodontiformes</taxon>
        <taxon>Nothobranchiidae</taxon>
        <taxon>Nothobranchius</taxon>
    </lineage>
</organism>
<proteinExistence type="predicted"/>
<protein>
    <submittedName>
        <fullName evidence="1">Uncharacterized protein</fullName>
    </submittedName>
</protein>
<dbReference type="EMBL" id="HAEC01013951">
    <property type="protein sequence ID" value="SBQ82168.1"/>
    <property type="molecule type" value="Transcribed_RNA"/>
</dbReference>
<feature type="non-terminal residue" evidence="1">
    <location>
        <position position="59"/>
    </location>
</feature>
<accession>A0A1A8HFB1</accession>
<reference evidence="1" key="1">
    <citation type="submission" date="2016-05" db="EMBL/GenBank/DDBJ databases">
        <authorList>
            <person name="Lavstsen T."/>
            <person name="Jespersen J.S."/>
        </authorList>
    </citation>
    <scope>NUCLEOTIDE SEQUENCE</scope>
    <source>
        <tissue evidence="1">Brain</tissue>
    </source>
</reference>
<dbReference type="EMBL" id="HAEB01004948">
    <property type="protein sequence ID" value="SBQ51475.1"/>
    <property type="molecule type" value="Transcribed_RNA"/>
</dbReference>
<evidence type="ECO:0000313" key="1">
    <source>
        <dbReference type="EMBL" id="SBQ82168.1"/>
    </source>
</evidence>
<gene>
    <name evidence="1" type="primary">Nfu_g_1_025773</name>
</gene>
<name>A0A1A8HFB1_9TELE</name>